<feature type="compositionally biased region" description="Basic and acidic residues" evidence="1">
    <location>
        <begin position="30"/>
        <end position="40"/>
    </location>
</feature>
<protein>
    <submittedName>
        <fullName evidence="2">Alternative protein KIT</fullName>
    </submittedName>
</protein>
<name>L8E780_HUMAN</name>
<dbReference type="ChiTaRS" id="KIT">
    <property type="organism name" value="human"/>
</dbReference>
<accession>L8E780</accession>
<proteinExistence type="predicted"/>
<feature type="compositionally biased region" description="Polar residues" evidence="1">
    <location>
        <begin position="43"/>
        <end position="59"/>
    </location>
</feature>
<dbReference type="OrthoDB" id="6077854at2759"/>
<dbReference type="AlphaFoldDB" id="L8E780"/>
<gene>
    <name evidence="2" type="primary">KIT</name>
</gene>
<organism evidence="2">
    <name type="scientific">Homo sapiens</name>
    <name type="common">Human</name>
    <dbReference type="NCBI Taxonomy" id="9606"/>
    <lineage>
        <taxon>Eukaryota</taxon>
        <taxon>Metazoa</taxon>
        <taxon>Chordata</taxon>
        <taxon>Craniata</taxon>
        <taxon>Vertebrata</taxon>
        <taxon>Euteleostomi</taxon>
        <taxon>Mammalia</taxon>
        <taxon>Eutheria</taxon>
        <taxon>Euarchontoglires</taxon>
        <taxon>Primates</taxon>
        <taxon>Haplorrhini</taxon>
        <taxon>Catarrhini</taxon>
        <taxon>Hominidae</taxon>
        <taxon>Homo</taxon>
    </lineage>
</organism>
<reference evidence="2" key="1">
    <citation type="journal article" date="2013" name="PLoS ONE">
        <title>Direct detection of alternative open reading frames translation products in human significantly expands the proteome.</title>
        <authorList>
            <person name="Vanderperre B."/>
            <person name="Lucier J.-F."/>
            <person name="Motard J."/>
            <person name="Tremblay G."/>
            <person name="Vanderperre S."/>
            <person name="Wisztorski M."/>
            <person name="Salzet M."/>
            <person name="Boisvert F.-M."/>
            <person name="Roucou X."/>
        </authorList>
    </citation>
    <scope>NUCLEOTIDE SEQUENCE</scope>
</reference>
<evidence type="ECO:0000256" key="1">
    <source>
        <dbReference type="SAM" id="MobiDB-lite"/>
    </source>
</evidence>
<feature type="region of interest" description="Disordered" evidence="1">
    <location>
        <begin position="26"/>
        <end position="59"/>
    </location>
</feature>
<sequence>MIFVISHHPIAKVPTVYIPNSNVASTMNRKHSDLEKEREVWTGGQSPFQGFSNSAQKYG</sequence>
<evidence type="ECO:0000313" key="2">
    <source>
        <dbReference type="EMBL" id="CCQ42974.1"/>
    </source>
</evidence>
<dbReference type="EMBL" id="HF583477">
    <property type="protein sequence ID" value="CCQ42974.1"/>
    <property type="molecule type" value="Genomic_DNA"/>
</dbReference>